<dbReference type="OrthoDB" id="7464126at2759"/>
<keyword evidence="2" id="KW-1185">Reference proteome</keyword>
<proteinExistence type="predicted"/>
<gene>
    <name evidence="1" type="ORF">MIND_01228400</name>
</gene>
<dbReference type="RefSeq" id="XP_037214753.1">
    <property type="nucleotide sequence ID" value="XM_037368785.1"/>
</dbReference>
<sequence>MLPRHWRDATWCMRGKRLPPALTSGLGLWLFEPPPRLMENQVAPGLGTTVVHNYGGYGGPGGAGGHSGGGGGTGQGQQLYVTGDNPRIYDHGPFESETDTRKKIINWIAPLNFAPHQQEIYETCHKDTLEWFL</sequence>
<dbReference type="GeneID" id="59351301"/>
<dbReference type="Proteomes" id="UP000636479">
    <property type="component" value="Unassembled WGS sequence"/>
</dbReference>
<name>A0A8H6S3F0_9AGAR</name>
<evidence type="ECO:0000313" key="2">
    <source>
        <dbReference type="Proteomes" id="UP000636479"/>
    </source>
</evidence>
<dbReference type="AlphaFoldDB" id="A0A8H6S3F0"/>
<protein>
    <submittedName>
        <fullName evidence="1">Uncharacterized protein</fullName>
    </submittedName>
</protein>
<organism evidence="1 2">
    <name type="scientific">Mycena indigotica</name>
    <dbReference type="NCBI Taxonomy" id="2126181"/>
    <lineage>
        <taxon>Eukaryota</taxon>
        <taxon>Fungi</taxon>
        <taxon>Dikarya</taxon>
        <taxon>Basidiomycota</taxon>
        <taxon>Agaricomycotina</taxon>
        <taxon>Agaricomycetes</taxon>
        <taxon>Agaricomycetidae</taxon>
        <taxon>Agaricales</taxon>
        <taxon>Marasmiineae</taxon>
        <taxon>Mycenaceae</taxon>
        <taxon>Mycena</taxon>
    </lineage>
</organism>
<accession>A0A8H6S3F0</accession>
<comment type="caution">
    <text evidence="1">The sequence shown here is derived from an EMBL/GenBank/DDBJ whole genome shotgun (WGS) entry which is preliminary data.</text>
</comment>
<evidence type="ECO:0000313" key="1">
    <source>
        <dbReference type="EMBL" id="KAF7292026.1"/>
    </source>
</evidence>
<dbReference type="EMBL" id="JACAZF010000012">
    <property type="protein sequence ID" value="KAF7292026.1"/>
    <property type="molecule type" value="Genomic_DNA"/>
</dbReference>
<reference evidence="1" key="1">
    <citation type="submission" date="2020-05" db="EMBL/GenBank/DDBJ databases">
        <title>Mycena genomes resolve the evolution of fungal bioluminescence.</title>
        <authorList>
            <person name="Tsai I.J."/>
        </authorList>
    </citation>
    <scope>NUCLEOTIDE SEQUENCE</scope>
    <source>
        <strain evidence="1">171206Taipei</strain>
    </source>
</reference>